<comment type="subcellular location">
    <subcellularLocation>
        <location evidence="1">Membrane</location>
        <topology evidence="1">Multi-pass membrane protein</topology>
    </subcellularLocation>
</comment>
<keyword evidence="7" id="KW-1185">Reference proteome</keyword>
<dbReference type="Ensembl" id="ENSPLAT00000017031.1">
    <property type="protein sequence ID" value="ENSPLAP00000000087.1"/>
    <property type="gene ID" value="ENSPLAG00000023935.1"/>
</dbReference>
<name>A0A3B3THE7_9TELE</name>
<organism evidence="6 7">
    <name type="scientific">Poecilia latipinna</name>
    <name type="common">sailfin molly</name>
    <dbReference type="NCBI Taxonomy" id="48699"/>
    <lineage>
        <taxon>Eukaryota</taxon>
        <taxon>Metazoa</taxon>
        <taxon>Chordata</taxon>
        <taxon>Craniata</taxon>
        <taxon>Vertebrata</taxon>
        <taxon>Euteleostomi</taxon>
        <taxon>Actinopterygii</taxon>
        <taxon>Neopterygii</taxon>
        <taxon>Teleostei</taxon>
        <taxon>Neoteleostei</taxon>
        <taxon>Acanthomorphata</taxon>
        <taxon>Ovalentaria</taxon>
        <taxon>Atherinomorphae</taxon>
        <taxon>Cyprinodontiformes</taxon>
        <taxon>Poeciliidae</taxon>
        <taxon>Poeciliinae</taxon>
        <taxon>Poecilia</taxon>
    </lineage>
</organism>
<evidence type="ECO:0000313" key="6">
    <source>
        <dbReference type="Ensembl" id="ENSPLAP00000000087.1"/>
    </source>
</evidence>
<feature type="transmembrane region" description="Helical" evidence="5">
    <location>
        <begin position="96"/>
        <end position="119"/>
    </location>
</feature>
<sequence>MVVFEIKMENARQDLKEGLVLYNTENNAGLRDAWNTIQREWECCGVTKADDWSKSSPNSPGRKTEKELVSLINLKVFCFQGCYDKAEQWVDANKHLLGTIAMCVLVIQLLGMAFSMTLYQQIHRAGKKYEA</sequence>
<evidence type="ECO:0000256" key="2">
    <source>
        <dbReference type="ARBA" id="ARBA00022692"/>
    </source>
</evidence>
<accession>A0A3B3THE7</accession>
<reference evidence="6" key="1">
    <citation type="submission" date="2025-08" db="UniProtKB">
        <authorList>
            <consortium name="Ensembl"/>
        </authorList>
    </citation>
    <scope>IDENTIFICATION</scope>
</reference>
<evidence type="ECO:0000256" key="5">
    <source>
        <dbReference type="SAM" id="Phobius"/>
    </source>
</evidence>
<keyword evidence="3 5" id="KW-1133">Transmembrane helix</keyword>
<dbReference type="Gene3D" id="1.10.1450.10">
    <property type="entry name" value="Tetraspanin"/>
    <property type="match status" value="1"/>
</dbReference>
<evidence type="ECO:0000313" key="7">
    <source>
        <dbReference type="Proteomes" id="UP000261500"/>
    </source>
</evidence>
<dbReference type="GeneTree" id="ENSGT00940000158225"/>
<evidence type="ECO:0000256" key="1">
    <source>
        <dbReference type="ARBA" id="ARBA00004141"/>
    </source>
</evidence>
<dbReference type="SUPFAM" id="SSF48652">
    <property type="entry name" value="Tetraspanin"/>
    <property type="match status" value="1"/>
</dbReference>
<dbReference type="GO" id="GO:0016020">
    <property type="term" value="C:membrane"/>
    <property type="evidence" value="ECO:0007669"/>
    <property type="project" value="UniProtKB-SubCell"/>
</dbReference>
<dbReference type="Proteomes" id="UP000261500">
    <property type="component" value="Unplaced"/>
</dbReference>
<protein>
    <submittedName>
        <fullName evidence="6">Tetraspanin 9b</fullName>
    </submittedName>
</protein>
<dbReference type="STRING" id="48699.ENSPLAP00000000087"/>
<dbReference type="Pfam" id="PF00335">
    <property type="entry name" value="Tetraspanin"/>
    <property type="match status" value="1"/>
</dbReference>
<keyword evidence="4 5" id="KW-0472">Membrane</keyword>
<dbReference type="AlphaFoldDB" id="A0A3B3THE7"/>
<reference evidence="6" key="2">
    <citation type="submission" date="2025-09" db="UniProtKB">
        <authorList>
            <consortium name="Ensembl"/>
        </authorList>
    </citation>
    <scope>IDENTIFICATION</scope>
</reference>
<keyword evidence="2 5" id="KW-0812">Transmembrane</keyword>
<evidence type="ECO:0000256" key="4">
    <source>
        <dbReference type="ARBA" id="ARBA00023136"/>
    </source>
</evidence>
<dbReference type="InterPro" id="IPR018499">
    <property type="entry name" value="Tetraspanin/Peripherin"/>
</dbReference>
<dbReference type="InterPro" id="IPR008952">
    <property type="entry name" value="Tetraspanin_EC2_sf"/>
</dbReference>
<evidence type="ECO:0000256" key="3">
    <source>
        <dbReference type="ARBA" id="ARBA00022989"/>
    </source>
</evidence>
<proteinExistence type="predicted"/>